<proteinExistence type="predicted"/>
<feature type="region of interest" description="Disordered" evidence="1">
    <location>
        <begin position="889"/>
        <end position="923"/>
    </location>
</feature>
<dbReference type="PRINTS" id="PR00379">
    <property type="entry name" value="INTEIN"/>
</dbReference>
<keyword evidence="4" id="KW-1185">Reference proteome</keyword>
<gene>
    <name evidence="3" type="ORF">GCM10009559_59080</name>
</gene>
<feature type="compositionally biased region" description="Polar residues" evidence="1">
    <location>
        <begin position="902"/>
        <end position="923"/>
    </location>
</feature>
<evidence type="ECO:0000256" key="1">
    <source>
        <dbReference type="SAM" id="MobiDB-lite"/>
    </source>
</evidence>
<name>A0ABP3YLC9_9PSEU</name>
<dbReference type="Gene3D" id="3.10.28.10">
    <property type="entry name" value="Homing endonucleases"/>
    <property type="match status" value="1"/>
</dbReference>
<accession>A0ABP3YLC9</accession>
<dbReference type="EMBL" id="BAAAHP010000187">
    <property type="protein sequence ID" value="GAA0897812.1"/>
    <property type="molecule type" value="Genomic_DNA"/>
</dbReference>
<evidence type="ECO:0000259" key="2">
    <source>
        <dbReference type="PROSITE" id="PS50819"/>
    </source>
</evidence>
<dbReference type="InterPro" id="IPR004860">
    <property type="entry name" value="LAGLIDADG_dom"/>
</dbReference>
<organism evidence="3 4">
    <name type="scientific">Pseudonocardia zijingensis</name>
    <dbReference type="NCBI Taxonomy" id="153376"/>
    <lineage>
        <taxon>Bacteria</taxon>
        <taxon>Bacillati</taxon>
        <taxon>Actinomycetota</taxon>
        <taxon>Actinomycetes</taxon>
        <taxon>Pseudonocardiales</taxon>
        <taxon>Pseudonocardiaceae</taxon>
        <taxon>Pseudonocardia</taxon>
    </lineage>
</organism>
<dbReference type="Pfam" id="PF03237">
    <property type="entry name" value="Terminase_6N"/>
    <property type="match status" value="1"/>
</dbReference>
<dbReference type="PROSITE" id="PS50819">
    <property type="entry name" value="INTEIN_ENDONUCLEASE"/>
    <property type="match status" value="1"/>
</dbReference>
<protein>
    <recommendedName>
        <fullName evidence="2">DOD-type homing endonuclease domain-containing protein</fullName>
    </recommendedName>
</protein>
<dbReference type="Pfam" id="PF14528">
    <property type="entry name" value="LAGLIDADG_3"/>
    <property type="match status" value="1"/>
</dbReference>
<dbReference type="InterPro" id="IPR036844">
    <property type="entry name" value="Hint_dom_sf"/>
</dbReference>
<dbReference type="SUPFAM" id="SSF51294">
    <property type="entry name" value="Hedgehog/intein (Hint) domain"/>
    <property type="match status" value="1"/>
</dbReference>
<dbReference type="InterPro" id="IPR006142">
    <property type="entry name" value="INTEIN"/>
</dbReference>
<dbReference type="InterPro" id="IPR027434">
    <property type="entry name" value="Homing_endonucl"/>
</dbReference>
<sequence length="923" mass="100112">MTAVLDRALALAADRLEGIGDRGEAARRRELADRRARLLAQCPTPLDLAARFDRRTVRTPALELIARRVVEAATSRDGRLVLSLPPQEGKALDTATPILTTAGWSTMGELQQGDEVFHPDGHPTRVLGVSAVMHDRRCYRVTTTDGRSVVADAEHLWTVRDRGRRGGGRTGRPAPWETLTTEQLLARGLLAENGRRTNGAAHRAYRFMLPAQHTIVSKPVDLPVEPYLLGAWLGDGDSTGSQLTVGARDLDEILGQVHASGARLVSVSPSHTAWRVRFSLDSRRRKTSSFRTALTALNLWGKKHIPDLYLAAGTEQRLALLQGLLDTDGSIFRTETSSRVEFTACRRVLAEGVLQLVRSLGWRATIRESAATLDGREVGRRWRVCFTPEQGGHVPFRLPRKAARMQAPQSRGGELRAVSIASIEPVESRPVRCITVDREDGLFLAGRDLVATHNSSTLRWAVLWLLANDPERRIVVASYAASLARTSGRIVRSLIESYGADLGLTVDRSHADASDWQLAGHAGGLRAVGVGGGLTGQPSDVLVVDDPLKGQAEADSATIRDNLHEWWSSVALTRLAPGAPIIVVQTRWHEDDLAGRMEAEGWPVVNIPAQADGQTPDALDRPVGEYLVSARGRTDADWAEKRKAVGERTWAALYQGRPAPLEGGVFKAAWFDTWRVQEAPAGCLPPTVVVDPADNEGDGDEAGVILATSHAETGRVYILDDLSAAMTVARWARLALLTCVRRAAPSLAYEKSLSQLPKRIREAWAQLHREAVALHRTGGDQQAAVERLARRDDSPEAREQIAAGLAEIAGDVADILAFGTAGPRLRPIVARGSKQLRMQLAAPAFETGRAVMVGRHQVVEHQATTWSPGQDSPDRVDALVHAVQLLATTGGNPGLGRATDRVPTSSTGTRNSGASRITRSTRR</sequence>
<dbReference type="Proteomes" id="UP001499967">
    <property type="component" value="Unassembled WGS sequence"/>
</dbReference>
<dbReference type="RefSeq" id="WP_343944940.1">
    <property type="nucleotide sequence ID" value="NZ_BAAAHP010000187.1"/>
</dbReference>
<comment type="caution">
    <text evidence="3">The sequence shown here is derived from an EMBL/GenBank/DDBJ whole genome shotgun (WGS) entry which is preliminary data.</text>
</comment>
<dbReference type="InterPro" id="IPR004042">
    <property type="entry name" value="Intein_endonuc_central"/>
</dbReference>
<reference evidence="4" key="1">
    <citation type="journal article" date="2019" name="Int. J. Syst. Evol. Microbiol.">
        <title>The Global Catalogue of Microorganisms (GCM) 10K type strain sequencing project: providing services to taxonomists for standard genome sequencing and annotation.</title>
        <authorList>
            <consortium name="The Broad Institute Genomics Platform"/>
            <consortium name="The Broad Institute Genome Sequencing Center for Infectious Disease"/>
            <person name="Wu L."/>
            <person name="Ma J."/>
        </authorList>
    </citation>
    <scope>NUCLEOTIDE SEQUENCE [LARGE SCALE GENOMIC DNA]</scope>
    <source>
        <strain evidence="4">JCM 11117</strain>
    </source>
</reference>
<evidence type="ECO:0000313" key="3">
    <source>
        <dbReference type="EMBL" id="GAA0897812.1"/>
    </source>
</evidence>
<dbReference type="SUPFAM" id="SSF55608">
    <property type="entry name" value="Homing endonucleases"/>
    <property type="match status" value="1"/>
</dbReference>
<evidence type="ECO:0000313" key="4">
    <source>
        <dbReference type="Proteomes" id="UP001499967"/>
    </source>
</evidence>
<feature type="domain" description="DOD-type homing endonuclease" evidence="2">
    <location>
        <begin position="228"/>
        <end position="362"/>
    </location>
</feature>